<dbReference type="Ensembl" id="ENSPANT00000033191.2">
    <property type="protein sequence ID" value="ENSPANP00000037619.2"/>
    <property type="gene ID" value="ENSPANG00000015763.3"/>
</dbReference>
<protein>
    <submittedName>
        <fullName evidence="10">T-box transcription factor 1</fullName>
    </submittedName>
</protein>
<evidence type="ECO:0000313" key="10">
    <source>
        <dbReference type="Ensembl" id="ENSPANP00000037619.2"/>
    </source>
</evidence>
<keyword evidence="4 7" id="KW-0238">DNA-binding</keyword>
<dbReference type="GO" id="GO:0045893">
    <property type="term" value="P:positive regulation of DNA-templated transcription"/>
    <property type="evidence" value="ECO:0007669"/>
    <property type="project" value="InterPro"/>
</dbReference>
<accession>A0A2I3MPE5</accession>
<feature type="compositionally biased region" description="Pro residues" evidence="8">
    <location>
        <begin position="42"/>
        <end position="51"/>
    </location>
</feature>
<dbReference type="InterPro" id="IPR001699">
    <property type="entry name" value="TF_T-box"/>
</dbReference>
<dbReference type="GO" id="GO:0009653">
    <property type="term" value="P:anatomical structure morphogenesis"/>
    <property type="evidence" value="ECO:0007669"/>
    <property type="project" value="UniProtKB-ARBA"/>
</dbReference>
<dbReference type="CDD" id="cd20187">
    <property type="entry name" value="T-box_TBX1_10-like"/>
    <property type="match status" value="1"/>
</dbReference>
<dbReference type="PANTHER" id="PTHR11267">
    <property type="entry name" value="T-BOX PROTEIN-RELATED"/>
    <property type="match status" value="1"/>
</dbReference>
<feature type="compositionally biased region" description="Low complexity" evidence="8">
    <location>
        <begin position="1"/>
        <end position="37"/>
    </location>
</feature>
<feature type="domain" description="T-box" evidence="9">
    <location>
        <begin position="97"/>
        <end position="280"/>
    </location>
</feature>
<dbReference type="SUPFAM" id="SSF49417">
    <property type="entry name" value="p53-like transcription factors"/>
    <property type="match status" value="1"/>
</dbReference>
<dbReference type="Pfam" id="PF00907">
    <property type="entry name" value="T-box"/>
    <property type="match status" value="1"/>
</dbReference>
<evidence type="ECO:0000259" key="9">
    <source>
        <dbReference type="PROSITE" id="PS50252"/>
    </source>
</evidence>
<reference evidence="10 11" key="1">
    <citation type="submission" date="2012-03" db="EMBL/GenBank/DDBJ databases">
        <title>Whole Genome Assembly of Papio anubis.</title>
        <authorList>
            <person name="Liu Y.L."/>
            <person name="Abraham K.A."/>
            <person name="Akbar H.A."/>
            <person name="Ali S.A."/>
            <person name="Anosike U.A."/>
            <person name="Aqrawi P.A."/>
            <person name="Arias F.A."/>
            <person name="Attaway T.A."/>
            <person name="Awwad R.A."/>
            <person name="Babu C.B."/>
            <person name="Bandaranaike D.B."/>
            <person name="Battles P.B."/>
            <person name="Bell A.B."/>
            <person name="Beltran B.B."/>
            <person name="Berhane-Mersha D.B."/>
            <person name="Bess C.B."/>
            <person name="Bickham C.B."/>
            <person name="Bolden T.B."/>
            <person name="Carter K.C."/>
            <person name="Chau D.C."/>
            <person name="Chavez A.C."/>
            <person name="Clerc-Blankenburg K.C."/>
            <person name="Coyle M.C."/>
            <person name="Dao M.D."/>
            <person name="Davila M.L.D."/>
            <person name="Davy-Carroll L.D."/>
            <person name="Denson S.D."/>
            <person name="Dinh H.D."/>
            <person name="Fernandez S.F."/>
            <person name="Fernando P.F."/>
            <person name="Forbes L.F."/>
            <person name="Francis C.F."/>
            <person name="Francisco L.F."/>
            <person name="Fu Q.F."/>
            <person name="Garcia-Iii R.G."/>
            <person name="Garrett T.G."/>
            <person name="Gross S.G."/>
            <person name="Gubbala S.G."/>
            <person name="Hirani K.H."/>
            <person name="Hogues M.H."/>
            <person name="Hollins B.H."/>
            <person name="Jackson L.J."/>
            <person name="Javaid M.J."/>
            <person name="Jhangiani S.J."/>
            <person name="Johnson A.J."/>
            <person name="Johnson B.J."/>
            <person name="Jones J.J."/>
            <person name="Joshi V.J."/>
            <person name="Kalu J.K."/>
            <person name="Khan N.K."/>
            <person name="Korchina V.K."/>
            <person name="Kovar C.K."/>
            <person name="Lago L.L."/>
            <person name="Lara F.L."/>
            <person name="Le T.-K.L."/>
            <person name="Lee S.L."/>
            <person name="Legall-Iii F.L."/>
            <person name="Lemon S.L."/>
            <person name="Liu J.L."/>
            <person name="Liu Y.-S.L."/>
            <person name="Liyanage D.L."/>
            <person name="Lopez J.L."/>
            <person name="Lorensuhewa L.L."/>
            <person name="Mata R.M."/>
            <person name="Mathew T.M."/>
            <person name="Mercado C.M."/>
            <person name="Mercado I.M."/>
            <person name="Morales K.M."/>
            <person name="Morgan M.M."/>
            <person name="Munidasa M.M."/>
            <person name="Ngo D.N."/>
            <person name="Nguyen L.N."/>
            <person name="Nguyen T.N."/>
            <person name="Nguyen N.N."/>
            <person name="Obregon M.O."/>
            <person name="Okwuonu G.O."/>
            <person name="Ongeri F.O."/>
            <person name="Onwere C.O."/>
            <person name="Osifeso I.O."/>
            <person name="Parra A.P."/>
            <person name="Patil S.P."/>
            <person name="Perez A.P."/>
            <person name="Perez Y.P."/>
            <person name="Pham C.P."/>
            <person name="Pu L.-L.P."/>
            <person name="Puazo M.P."/>
            <person name="Quiroz J.Q."/>
            <person name="Rouhana J.R."/>
            <person name="Ruiz M.R."/>
            <person name="Ruiz S.-J.R."/>
            <person name="Saada N.S."/>
            <person name="Santibanez J.S."/>
            <person name="Scheel M.S."/>
            <person name="Schneider B.S."/>
            <person name="Simmons D.S."/>
            <person name="Sisson I.S."/>
            <person name="Tang L.-Y.T."/>
            <person name="Thornton R.T."/>
            <person name="Tisius J.T."/>
            <person name="Toledanes G.T."/>
            <person name="Trejos Z.T."/>
            <person name="Usmani K.U."/>
            <person name="Varghese R.V."/>
            <person name="Vattathil S.V."/>
            <person name="Vee V.V."/>
            <person name="Walker D.W."/>
            <person name="Weissenberger G.W."/>
            <person name="White C.W."/>
            <person name="Williams A.W."/>
            <person name="Woodworth J.W."/>
            <person name="Wright R.W."/>
            <person name="Zhu Y.Z."/>
            <person name="Han Y.H."/>
            <person name="Newsham I.N."/>
            <person name="Nazareth L.N."/>
            <person name="Worley K.W."/>
            <person name="Muzny D.M."/>
            <person name="Rogers J.R."/>
            <person name="Gibbs R.G."/>
        </authorList>
    </citation>
    <scope>NUCLEOTIDE SEQUENCE [LARGE SCALE GENOMIC DNA]</scope>
</reference>
<dbReference type="PANTHER" id="PTHR11267:SF104">
    <property type="entry name" value="T-BOX TRANSCRIPTION FACTOR TBX1"/>
    <property type="match status" value="1"/>
</dbReference>
<evidence type="ECO:0000256" key="1">
    <source>
        <dbReference type="ARBA" id="ARBA00004123"/>
    </source>
</evidence>
<keyword evidence="11" id="KW-1185">Reference proteome</keyword>
<proteinExistence type="predicted"/>
<dbReference type="InterPro" id="IPR008967">
    <property type="entry name" value="p53-like_TF_DNA-bd_sf"/>
</dbReference>
<dbReference type="ExpressionAtlas" id="A0A2I3MPE5">
    <property type="expression patterns" value="baseline"/>
</dbReference>
<evidence type="ECO:0000256" key="5">
    <source>
        <dbReference type="ARBA" id="ARBA00023163"/>
    </source>
</evidence>
<evidence type="ECO:0000256" key="7">
    <source>
        <dbReference type="PROSITE-ProRule" id="PRU00201"/>
    </source>
</evidence>
<feature type="region of interest" description="Disordered" evidence="8">
    <location>
        <begin position="1"/>
        <end position="74"/>
    </location>
</feature>
<dbReference type="GO" id="GO:0000785">
    <property type="term" value="C:chromatin"/>
    <property type="evidence" value="ECO:0007669"/>
    <property type="project" value="TreeGrafter"/>
</dbReference>
<dbReference type="FunFam" id="2.60.40.820:FF:000006">
    <property type="entry name" value="T-box transcription factor"/>
    <property type="match status" value="1"/>
</dbReference>
<name>A0A2I3MPE5_PAPAN</name>
<comment type="caution">
    <text evidence="7">Lacks conserved residue(s) required for the propagation of feature annotation.</text>
</comment>
<evidence type="ECO:0000256" key="8">
    <source>
        <dbReference type="SAM" id="MobiDB-lite"/>
    </source>
</evidence>
<dbReference type="Proteomes" id="UP000028761">
    <property type="component" value="Chromosome 16"/>
</dbReference>
<dbReference type="InterPro" id="IPR046360">
    <property type="entry name" value="T-box_DNA-bd"/>
</dbReference>
<organism evidence="10 11">
    <name type="scientific">Papio anubis</name>
    <name type="common">Olive baboon</name>
    <dbReference type="NCBI Taxonomy" id="9555"/>
    <lineage>
        <taxon>Eukaryota</taxon>
        <taxon>Metazoa</taxon>
        <taxon>Chordata</taxon>
        <taxon>Craniata</taxon>
        <taxon>Vertebrata</taxon>
        <taxon>Euteleostomi</taxon>
        <taxon>Mammalia</taxon>
        <taxon>Eutheria</taxon>
        <taxon>Euarchontoglires</taxon>
        <taxon>Primates</taxon>
        <taxon>Haplorrhini</taxon>
        <taxon>Catarrhini</taxon>
        <taxon>Cercopithecidae</taxon>
        <taxon>Cercopithecinae</taxon>
        <taxon>Papio</taxon>
    </lineage>
</organism>
<reference evidence="10" key="2">
    <citation type="submission" date="2025-08" db="UniProtKB">
        <authorList>
            <consortium name="Ensembl"/>
        </authorList>
    </citation>
    <scope>IDENTIFICATION</scope>
</reference>
<evidence type="ECO:0000256" key="2">
    <source>
        <dbReference type="ARBA" id="ARBA00022473"/>
    </source>
</evidence>
<dbReference type="PROSITE" id="PS01264">
    <property type="entry name" value="TBOX_2"/>
    <property type="match status" value="1"/>
</dbReference>
<dbReference type="GO" id="GO:0000981">
    <property type="term" value="F:DNA-binding transcription factor activity, RNA polymerase II-specific"/>
    <property type="evidence" value="ECO:0007669"/>
    <property type="project" value="TreeGrafter"/>
</dbReference>
<comment type="subcellular location">
    <subcellularLocation>
        <location evidence="1 7">Nucleus</location>
    </subcellularLocation>
</comment>
<feature type="compositionally biased region" description="Pro residues" evidence="8">
    <location>
        <begin position="60"/>
        <end position="69"/>
    </location>
</feature>
<dbReference type="InterPro" id="IPR018186">
    <property type="entry name" value="TF_T-box_CS"/>
</dbReference>
<keyword evidence="5" id="KW-0804">Transcription</keyword>
<dbReference type="Bgee" id="ENSPANG00000015763">
    <property type="expression patterns" value="Expressed in skeletal muscle tissue and 21 other cell types or tissues"/>
</dbReference>
<dbReference type="PROSITE" id="PS50252">
    <property type="entry name" value="TBOX_3"/>
    <property type="match status" value="1"/>
</dbReference>
<dbReference type="PRINTS" id="PR00937">
    <property type="entry name" value="TBOX"/>
</dbReference>
<evidence type="ECO:0000313" key="11">
    <source>
        <dbReference type="Proteomes" id="UP000028761"/>
    </source>
</evidence>
<dbReference type="OMA" id="SHCAESA"/>
<sequence length="401" mass="44080">PVKPQLTSATLQPSASSLSSLGAAGGFPSATSPAPVLRPHRAPPPPPPPRYDPCAAAPGAPGPPPPHIPPEAQGRCAAAAKAPVKKNAKVAGVSVQLEMKALWDEFNQLGTEMIVTKAGRRMFPTFQVKLFGMDPMADYMLLMDFVPVDDKRYRYAFHSSSWLVAGKADPATPGRVHYHPDSPAKGAQWMKQIVSFDKLKLTNNLLDDNGHIILNSMHRYQPRFHVVYVDPRKDSEKYAEENFKTFVFEETRFTAVTAYQNHRITQLKIASNPFAKGFRDCDPEDWPRNHRPGALPLMSAFARSRNPVASPTQPSGAEKGRAGVDKEVKKAETSRNAPERTVELLRDAGGRVNLGLPCPAECQPFNTQGLVAGRTPGHGHMELSCFPSLWFMFEISKTKKQ</sequence>
<reference evidence="10" key="3">
    <citation type="submission" date="2025-09" db="UniProtKB">
        <authorList>
            <consortium name="Ensembl"/>
        </authorList>
    </citation>
    <scope>IDENTIFICATION</scope>
</reference>
<dbReference type="GO" id="GO:0005634">
    <property type="term" value="C:nucleus"/>
    <property type="evidence" value="ECO:0007669"/>
    <property type="project" value="UniProtKB-SubCell"/>
</dbReference>
<dbReference type="AlphaFoldDB" id="A0A2I3MPE5"/>
<dbReference type="SMART" id="SM00425">
    <property type="entry name" value="TBOX"/>
    <property type="match status" value="1"/>
</dbReference>
<feature type="region of interest" description="Disordered" evidence="8">
    <location>
        <begin position="305"/>
        <end position="338"/>
    </location>
</feature>
<keyword evidence="6 7" id="KW-0539">Nucleus</keyword>
<evidence type="ECO:0000256" key="4">
    <source>
        <dbReference type="ARBA" id="ARBA00023125"/>
    </source>
</evidence>
<dbReference type="InterPro" id="IPR036960">
    <property type="entry name" value="T-box_sf"/>
</dbReference>
<evidence type="ECO:0000256" key="3">
    <source>
        <dbReference type="ARBA" id="ARBA00023015"/>
    </source>
</evidence>
<dbReference type="Gene3D" id="2.60.40.820">
    <property type="entry name" value="Transcription factor, T-box"/>
    <property type="match status" value="1"/>
</dbReference>
<dbReference type="GeneTree" id="ENSGT00940000154816"/>
<dbReference type="GO" id="GO:0000978">
    <property type="term" value="F:RNA polymerase II cis-regulatory region sequence-specific DNA binding"/>
    <property type="evidence" value="ECO:0007669"/>
    <property type="project" value="InterPro"/>
</dbReference>
<gene>
    <name evidence="10" type="primary">TBX1</name>
</gene>
<dbReference type="GO" id="GO:0001708">
    <property type="term" value="P:cell fate specification"/>
    <property type="evidence" value="ECO:0007669"/>
    <property type="project" value="TreeGrafter"/>
</dbReference>
<keyword evidence="2" id="KW-0217">Developmental protein</keyword>
<dbReference type="PROSITE" id="PS01283">
    <property type="entry name" value="TBOX_1"/>
    <property type="match status" value="1"/>
</dbReference>
<evidence type="ECO:0000256" key="6">
    <source>
        <dbReference type="ARBA" id="ARBA00023242"/>
    </source>
</evidence>
<keyword evidence="3" id="KW-0805">Transcription regulation</keyword>
<feature type="compositionally biased region" description="Basic and acidic residues" evidence="8">
    <location>
        <begin position="318"/>
        <end position="338"/>
    </location>
</feature>